<comment type="caution">
    <text evidence="1">The sequence shown here is derived from an EMBL/GenBank/DDBJ whole genome shotgun (WGS) entry which is preliminary data.</text>
</comment>
<dbReference type="AlphaFoldDB" id="A0A813J3F3"/>
<evidence type="ECO:0000313" key="2">
    <source>
        <dbReference type="Proteomes" id="UP000626109"/>
    </source>
</evidence>
<dbReference type="Proteomes" id="UP000626109">
    <property type="component" value="Unassembled WGS sequence"/>
</dbReference>
<organism evidence="1 2">
    <name type="scientific">Polarella glacialis</name>
    <name type="common">Dinoflagellate</name>
    <dbReference type="NCBI Taxonomy" id="89957"/>
    <lineage>
        <taxon>Eukaryota</taxon>
        <taxon>Sar</taxon>
        <taxon>Alveolata</taxon>
        <taxon>Dinophyceae</taxon>
        <taxon>Suessiales</taxon>
        <taxon>Suessiaceae</taxon>
        <taxon>Polarella</taxon>
    </lineage>
</organism>
<gene>
    <name evidence="1" type="ORF">PGLA2088_LOCUS14515</name>
</gene>
<name>A0A813J3F3_POLGL</name>
<accession>A0A813J3F3</accession>
<reference evidence="1" key="1">
    <citation type="submission" date="2021-02" db="EMBL/GenBank/DDBJ databases">
        <authorList>
            <person name="Dougan E. K."/>
            <person name="Rhodes N."/>
            <person name="Thang M."/>
            <person name="Chan C."/>
        </authorList>
    </citation>
    <scope>NUCLEOTIDE SEQUENCE</scope>
</reference>
<evidence type="ECO:0000313" key="1">
    <source>
        <dbReference type="EMBL" id="CAE8661461.1"/>
    </source>
</evidence>
<sequence length="103" mass="11337">MKLLSAASYDLLPIAGLTQALKEGRETALLCYQEVAQYLDSVRPTGAKSQIPAQPQLLKDGTTDFSPVVMQLTGRLDRLTVAEEERKATEEQELAAFQKQALE</sequence>
<dbReference type="EMBL" id="CAJNNW010017713">
    <property type="protein sequence ID" value="CAE8661461.1"/>
    <property type="molecule type" value="Genomic_DNA"/>
</dbReference>
<proteinExistence type="predicted"/>
<protein>
    <submittedName>
        <fullName evidence="1">Uncharacterized protein</fullName>
    </submittedName>
</protein>